<dbReference type="InterPro" id="IPR005923">
    <property type="entry name" value="HutG"/>
</dbReference>
<organism evidence="8 9">
    <name type="scientific">Robiginitalea marina</name>
    <dbReference type="NCBI Taxonomy" id="2954105"/>
    <lineage>
        <taxon>Bacteria</taxon>
        <taxon>Pseudomonadati</taxon>
        <taxon>Bacteroidota</taxon>
        <taxon>Flavobacteriia</taxon>
        <taxon>Flavobacteriales</taxon>
        <taxon>Flavobacteriaceae</taxon>
        <taxon>Robiginitalea</taxon>
    </lineage>
</organism>
<dbReference type="SUPFAM" id="SSF52768">
    <property type="entry name" value="Arginase/deacetylase"/>
    <property type="match status" value="1"/>
</dbReference>
<dbReference type="PIRSF" id="PIRSF036979">
    <property type="entry name" value="Arginase"/>
    <property type="match status" value="1"/>
</dbReference>
<dbReference type="PANTHER" id="PTHR11358:SF35">
    <property type="entry name" value="FORMIMIDOYLGLUTAMASE"/>
    <property type="match status" value="1"/>
</dbReference>
<proteinExistence type="inferred from homology"/>
<feature type="binding site" evidence="5">
    <location>
        <position position="131"/>
    </location>
    <ligand>
        <name>Mn(2+)</name>
        <dbReference type="ChEBI" id="CHEBI:29035"/>
        <label>1</label>
    </ligand>
</feature>
<keyword evidence="2 5" id="KW-0378">Hydrolase</keyword>
<protein>
    <recommendedName>
        <fullName evidence="5 6">Formimidoylglutamase</fullName>
        <ecNumber evidence="5 6">3.5.3.8</ecNumber>
    </recommendedName>
    <alternativeName>
        <fullName evidence="5">Formiminoglutamase</fullName>
    </alternativeName>
    <alternativeName>
        <fullName evidence="5">Formiminoglutamate hydrolase</fullName>
    </alternativeName>
</protein>
<feature type="binding site" evidence="5">
    <location>
        <position position="157"/>
    </location>
    <ligand>
        <name>Mn(2+)</name>
        <dbReference type="ChEBI" id="CHEBI:29035"/>
        <label>1</label>
    </ligand>
</feature>
<reference evidence="8 9" key="1">
    <citation type="submission" date="2022-06" db="EMBL/GenBank/DDBJ databases">
        <authorList>
            <person name="Xuan X."/>
        </authorList>
    </citation>
    <scope>NUCLEOTIDE SEQUENCE [LARGE SCALE GENOMIC DNA]</scope>
    <source>
        <strain evidence="8 9">2V75</strain>
    </source>
</reference>
<keyword evidence="9" id="KW-1185">Reference proteome</keyword>
<accession>A0ABT1AY47</accession>
<dbReference type="NCBIfam" id="TIGR01227">
    <property type="entry name" value="hutG"/>
    <property type="match status" value="1"/>
</dbReference>
<comment type="cofactor">
    <cofactor evidence="5">
        <name>Mn(2+)</name>
        <dbReference type="ChEBI" id="CHEBI:29035"/>
    </cofactor>
    <text evidence="5">Binds 2 manganese ions per subunit.</text>
</comment>
<dbReference type="Pfam" id="PF00491">
    <property type="entry name" value="Arginase"/>
    <property type="match status" value="1"/>
</dbReference>
<dbReference type="GO" id="GO:0050415">
    <property type="term" value="F:formimidoylglutamase activity"/>
    <property type="evidence" value="ECO:0007669"/>
    <property type="project" value="UniProtKB-EC"/>
</dbReference>
<feature type="binding site" evidence="5">
    <location>
        <position position="157"/>
    </location>
    <ligand>
        <name>Mn(2+)</name>
        <dbReference type="ChEBI" id="CHEBI:29035"/>
        <label>2</label>
    </ligand>
</feature>
<feature type="binding site" evidence="5">
    <location>
        <position position="249"/>
    </location>
    <ligand>
        <name>Mn(2+)</name>
        <dbReference type="ChEBI" id="CHEBI:29035"/>
        <label>2</label>
    </ligand>
</feature>
<dbReference type="EMBL" id="JAMXIB010000006">
    <property type="protein sequence ID" value="MCO5724953.1"/>
    <property type="molecule type" value="Genomic_DNA"/>
</dbReference>
<name>A0ABT1AY47_9FLAO</name>
<comment type="function">
    <text evidence="5">Catalyzes the conversion of N-formimidoyl-L-glutamate to L-glutamate and formamide.</text>
</comment>
<evidence type="ECO:0000256" key="5">
    <source>
        <dbReference type="HAMAP-Rule" id="MF_00737"/>
    </source>
</evidence>
<keyword evidence="1 5" id="KW-0479">Metal-binding</keyword>
<dbReference type="Proteomes" id="UP001206312">
    <property type="component" value="Unassembled WGS sequence"/>
</dbReference>
<evidence type="ECO:0000256" key="7">
    <source>
        <dbReference type="PROSITE-ProRule" id="PRU00742"/>
    </source>
</evidence>
<evidence type="ECO:0000313" key="8">
    <source>
        <dbReference type="EMBL" id="MCO5724953.1"/>
    </source>
</evidence>
<dbReference type="RefSeq" id="WP_252741332.1">
    <property type="nucleotide sequence ID" value="NZ_JAMXIB010000006.1"/>
</dbReference>
<dbReference type="CDD" id="cd09988">
    <property type="entry name" value="Formimidoylglutamase"/>
    <property type="match status" value="1"/>
</dbReference>
<feature type="binding site" evidence="5">
    <location>
        <position position="161"/>
    </location>
    <ligand>
        <name>Mn(2+)</name>
        <dbReference type="ChEBI" id="CHEBI:29035"/>
        <label>1</label>
    </ligand>
</feature>
<keyword evidence="3 5" id="KW-0369">Histidine metabolism</keyword>
<dbReference type="InterPro" id="IPR006035">
    <property type="entry name" value="Ureohydrolase"/>
</dbReference>
<gene>
    <name evidence="5 8" type="primary">hutG</name>
    <name evidence="8" type="ORF">NG653_08815</name>
</gene>
<keyword evidence="4 5" id="KW-0464">Manganese</keyword>
<evidence type="ECO:0000256" key="6">
    <source>
        <dbReference type="NCBIfam" id="TIGR01227"/>
    </source>
</evidence>
<evidence type="ECO:0000256" key="1">
    <source>
        <dbReference type="ARBA" id="ARBA00022723"/>
    </source>
</evidence>
<sequence length="323" mass="34956">MTPPYCSPDRVHWQGRKSAGKEYLHENIRLVDLLSGSLPDHDHKAPVFLGYACDEGVARNHGRPGAAEGPNAIRRALGRMPLLRSAPRTLWDAGDVVCPDGDLEATQEFFSTQVNRLVREGCFPLAVGGGHDIAYAHFLGVQQALGPGVRLGILNFDAHFDLREPEPRGHSGSPFLQVASHCREKNLPFSYACVGVRPDANPGELWDRAAALGVRVVGRNDLQPGRLEGALSAIRDFLEPLDALYLTIDLDGFSSAFAPGVSAASPMGYSPEAFLPCFDLILESGKVRSMDVAELNPTHDRDGQTAILAASLIHRVLHQAGLF</sequence>
<feature type="binding site" evidence="5">
    <location>
        <position position="251"/>
    </location>
    <ligand>
        <name>Mn(2+)</name>
        <dbReference type="ChEBI" id="CHEBI:29035"/>
        <label>2</label>
    </ligand>
</feature>
<comment type="pathway">
    <text evidence="5">Amino-acid degradation; L-histidine degradation into L-glutamate; L-glutamate from N-formimidoyl-L-glutamate (hydrolase route): step 1/1.</text>
</comment>
<dbReference type="HAMAP" id="MF_00737">
    <property type="entry name" value="Formimidoylglutam"/>
    <property type="match status" value="1"/>
</dbReference>
<dbReference type="InterPro" id="IPR023696">
    <property type="entry name" value="Ureohydrolase_dom_sf"/>
</dbReference>
<feature type="binding site" evidence="5">
    <location>
        <position position="249"/>
    </location>
    <ligand>
        <name>Mn(2+)</name>
        <dbReference type="ChEBI" id="CHEBI:29035"/>
        <label>1</label>
    </ligand>
</feature>
<dbReference type="PROSITE" id="PS51409">
    <property type="entry name" value="ARGINASE_2"/>
    <property type="match status" value="1"/>
</dbReference>
<evidence type="ECO:0000256" key="3">
    <source>
        <dbReference type="ARBA" id="ARBA00022808"/>
    </source>
</evidence>
<evidence type="ECO:0000313" key="9">
    <source>
        <dbReference type="Proteomes" id="UP001206312"/>
    </source>
</evidence>
<evidence type="ECO:0000256" key="4">
    <source>
        <dbReference type="ARBA" id="ARBA00023211"/>
    </source>
</evidence>
<dbReference type="EC" id="3.5.3.8" evidence="5 6"/>
<evidence type="ECO:0000256" key="2">
    <source>
        <dbReference type="ARBA" id="ARBA00022801"/>
    </source>
</evidence>
<comment type="caution">
    <text evidence="8">The sequence shown here is derived from an EMBL/GenBank/DDBJ whole genome shotgun (WGS) entry which is preliminary data.</text>
</comment>
<comment type="similarity">
    <text evidence="5 7">Belongs to the arginase family.</text>
</comment>
<comment type="catalytic activity">
    <reaction evidence="5">
        <text>N-formimidoyl-L-glutamate + H2O = formamide + L-glutamate</text>
        <dbReference type="Rhea" id="RHEA:22492"/>
        <dbReference type="ChEBI" id="CHEBI:15377"/>
        <dbReference type="ChEBI" id="CHEBI:16397"/>
        <dbReference type="ChEBI" id="CHEBI:29985"/>
        <dbReference type="ChEBI" id="CHEBI:58928"/>
        <dbReference type="EC" id="3.5.3.8"/>
    </reaction>
</comment>
<dbReference type="Gene3D" id="3.40.800.10">
    <property type="entry name" value="Ureohydrolase domain"/>
    <property type="match status" value="1"/>
</dbReference>
<dbReference type="PANTHER" id="PTHR11358">
    <property type="entry name" value="ARGINASE/AGMATINASE"/>
    <property type="match status" value="1"/>
</dbReference>
<feature type="binding site" evidence="5">
    <location>
        <position position="159"/>
    </location>
    <ligand>
        <name>Mn(2+)</name>
        <dbReference type="ChEBI" id="CHEBI:29035"/>
        <label>2</label>
    </ligand>
</feature>